<name>A0A1G8M0T5_9CLOT</name>
<dbReference type="EMBL" id="FNDZ01000003">
    <property type="protein sequence ID" value="SDI61493.1"/>
    <property type="molecule type" value="Genomic_DNA"/>
</dbReference>
<dbReference type="Proteomes" id="UP000183255">
    <property type="component" value="Unassembled WGS sequence"/>
</dbReference>
<evidence type="ECO:0000313" key="2">
    <source>
        <dbReference type="Proteomes" id="UP000183255"/>
    </source>
</evidence>
<evidence type="ECO:0000313" key="1">
    <source>
        <dbReference type="EMBL" id="SDI61493.1"/>
    </source>
</evidence>
<gene>
    <name evidence="1" type="ORF">SAMN05421804_103244</name>
</gene>
<dbReference type="RefSeq" id="WP_031574999.1">
    <property type="nucleotide sequence ID" value="NZ_DAMANS010000017.1"/>
</dbReference>
<proteinExistence type="predicted"/>
<dbReference type="AlphaFoldDB" id="A0A1G8M0T5"/>
<protein>
    <submittedName>
        <fullName evidence="1">Uncharacterized protein</fullName>
    </submittedName>
</protein>
<reference evidence="1 2" key="1">
    <citation type="submission" date="2016-10" db="EMBL/GenBank/DDBJ databases">
        <authorList>
            <person name="de Groot N.N."/>
        </authorList>
    </citation>
    <scope>NUCLEOTIDE SEQUENCE [LARGE SCALE GENOMIC DNA]</scope>
    <source>
        <strain evidence="1 2">CGMCC 1.5058</strain>
    </source>
</reference>
<sequence>MKKEILDAINEDIEAALTDVTEMEAILTEDSAEEKIKEKFRMLSHKVSNLESLLKKEGILE</sequence>
<accession>A0A1G8M0T5</accession>
<organism evidence="1 2">
    <name type="scientific">Proteiniclasticum ruminis</name>
    <dbReference type="NCBI Taxonomy" id="398199"/>
    <lineage>
        <taxon>Bacteria</taxon>
        <taxon>Bacillati</taxon>
        <taxon>Bacillota</taxon>
        <taxon>Clostridia</taxon>
        <taxon>Eubacteriales</taxon>
        <taxon>Clostridiaceae</taxon>
        <taxon>Proteiniclasticum</taxon>
    </lineage>
</organism>